<accession>A0A9P6DW79</accession>
<evidence type="ECO:0000313" key="2">
    <source>
        <dbReference type="EMBL" id="KAF9512455.1"/>
    </source>
</evidence>
<dbReference type="Proteomes" id="UP000886523">
    <property type="component" value="Unassembled WGS sequence"/>
</dbReference>
<name>A0A9P6DW79_9AGAM</name>
<proteinExistence type="predicted"/>
<evidence type="ECO:0000313" key="3">
    <source>
        <dbReference type="Proteomes" id="UP000886523"/>
    </source>
</evidence>
<dbReference type="AlphaFoldDB" id="A0A9P6DW79"/>
<gene>
    <name evidence="2" type="ORF">BS47DRAFT_1345387</name>
</gene>
<organism evidence="2 3">
    <name type="scientific">Hydnum rufescens UP504</name>
    <dbReference type="NCBI Taxonomy" id="1448309"/>
    <lineage>
        <taxon>Eukaryota</taxon>
        <taxon>Fungi</taxon>
        <taxon>Dikarya</taxon>
        <taxon>Basidiomycota</taxon>
        <taxon>Agaricomycotina</taxon>
        <taxon>Agaricomycetes</taxon>
        <taxon>Cantharellales</taxon>
        <taxon>Hydnaceae</taxon>
        <taxon>Hydnum</taxon>
    </lineage>
</organism>
<feature type="region of interest" description="Disordered" evidence="1">
    <location>
        <begin position="59"/>
        <end position="154"/>
    </location>
</feature>
<evidence type="ECO:0000256" key="1">
    <source>
        <dbReference type="SAM" id="MobiDB-lite"/>
    </source>
</evidence>
<protein>
    <submittedName>
        <fullName evidence="2">Uncharacterized protein</fullName>
    </submittedName>
</protein>
<sequence length="154" mass="16585">MPFQTSMLSNLSWASSLEVLTSPKNEKHAAGEITGPSSTDTCNCDSPLWLDLNASVSRGDASLADPGDVTGNMMQPLEAYSDQLDQADRSIHQDIPPARNGSIHSPRSWHLPSSAERSDVSLSSTLNDDQVILRSRPPHLSSPAGLGPRRYPAH</sequence>
<comment type="caution">
    <text evidence="2">The sequence shown here is derived from an EMBL/GenBank/DDBJ whole genome shotgun (WGS) entry which is preliminary data.</text>
</comment>
<dbReference type="EMBL" id="MU128986">
    <property type="protein sequence ID" value="KAF9512455.1"/>
    <property type="molecule type" value="Genomic_DNA"/>
</dbReference>
<keyword evidence="3" id="KW-1185">Reference proteome</keyword>
<reference evidence="2" key="1">
    <citation type="journal article" date="2020" name="Nat. Commun.">
        <title>Large-scale genome sequencing of mycorrhizal fungi provides insights into the early evolution of symbiotic traits.</title>
        <authorList>
            <person name="Miyauchi S."/>
            <person name="Kiss E."/>
            <person name="Kuo A."/>
            <person name="Drula E."/>
            <person name="Kohler A."/>
            <person name="Sanchez-Garcia M."/>
            <person name="Morin E."/>
            <person name="Andreopoulos B."/>
            <person name="Barry K.W."/>
            <person name="Bonito G."/>
            <person name="Buee M."/>
            <person name="Carver A."/>
            <person name="Chen C."/>
            <person name="Cichocki N."/>
            <person name="Clum A."/>
            <person name="Culley D."/>
            <person name="Crous P.W."/>
            <person name="Fauchery L."/>
            <person name="Girlanda M."/>
            <person name="Hayes R.D."/>
            <person name="Keri Z."/>
            <person name="LaButti K."/>
            <person name="Lipzen A."/>
            <person name="Lombard V."/>
            <person name="Magnuson J."/>
            <person name="Maillard F."/>
            <person name="Murat C."/>
            <person name="Nolan M."/>
            <person name="Ohm R.A."/>
            <person name="Pangilinan J."/>
            <person name="Pereira M.F."/>
            <person name="Perotto S."/>
            <person name="Peter M."/>
            <person name="Pfister S."/>
            <person name="Riley R."/>
            <person name="Sitrit Y."/>
            <person name="Stielow J.B."/>
            <person name="Szollosi G."/>
            <person name="Zifcakova L."/>
            <person name="Stursova M."/>
            <person name="Spatafora J.W."/>
            <person name="Tedersoo L."/>
            <person name="Vaario L.M."/>
            <person name="Yamada A."/>
            <person name="Yan M."/>
            <person name="Wang P."/>
            <person name="Xu J."/>
            <person name="Bruns T."/>
            <person name="Baldrian P."/>
            <person name="Vilgalys R."/>
            <person name="Dunand C."/>
            <person name="Henrissat B."/>
            <person name="Grigoriev I.V."/>
            <person name="Hibbett D."/>
            <person name="Nagy L.G."/>
            <person name="Martin F.M."/>
        </authorList>
    </citation>
    <scope>NUCLEOTIDE SEQUENCE</scope>
    <source>
        <strain evidence="2">UP504</strain>
    </source>
</reference>